<dbReference type="InterPro" id="IPR036250">
    <property type="entry name" value="AcylCo_DH-like_C"/>
</dbReference>
<evidence type="ECO:0000259" key="2">
    <source>
        <dbReference type="Pfam" id="PF00441"/>
    </source>
</evidence>
<evidence type="ECO:0000313" key="4">
    <source>
        <dbReference type="Proteomes" id="UP000255165"/>
    </source>
</evidence>
<dbReference type="AlphaFoldDB" id="A0A370NWW7"/>
<dbReference type="GO" id="GO:0016627">
    <property type="term" value="F:oxidoreductase activity, acting on the CH-CH group of donors"/>
    <property type="evidence" value="ECO:0007669"/>
    <property type="project" value="InterPro"/>
</dbReference>
<dbReference type="RefSeq" id="WP_115015488.1">
    <property type="nucleotide sequence ID" value="NZ_QKWJ01000011.1"/>
</dbReference>
<sequence length="46" mass="5304">MIDRCVRILGGYGYLLEHPLRAYVGARVQRIYGGANEIRRELIVRS</sequence>
<accession>A0A370NWW7</accession>
<feature type="domain" description="Acyl-CoA dehydrogenase/oxidase C-terminal" evidence="2">
    <location>
        <begin position="2"/>
        <end position="45"/>
    </location>
</feature>
<organism evidence="3 4">
    <name type="scientific">Cupriavidus lacunae</name>
    <dbReference type="NCBI Taxonomy" id="2666307"/>
    <lineage>
        <taxon>Bacteria</taxon>
        <taxon>Pseudomonadati</taxon>
        <taxon>Pseudomonadota</taxon>
        <taxon>Betaproteobacteria</taxon>
        <taxon>Burkholderiales</taxon>
        <taxon>Burkholderiaceae</taxon>
        <taxon>Cupriavidus</taxon>
    </lineage>
</organism>
<protein>
    <recommendedName>
        <fullName evidence="2">Acyl-CoA dehydrogenase/oxidase C-terminal domain-containing protein</fullName>
    </recommendedName>
</protein>
<keyword evidence="1" id="KW-0285">Flavoprotein</keyword>
<dbReference type="Gene3D" id="1.20.140.10">
    <property type="entry name" value="Butyryl-CoA Dehydrogenase, subunit A, domain 3"/>
    <property type="match status" value="1"/>
</dbReference>
<evidence type="ECO:0000313" key="3">
    <source>
        <dbReference type="EMBL" id="RDK10086.1"/>
    </source>
</evidence>
<gene>
    <name evidence="3" type="ORF">DN412_12010</name>
</gene>
<comment type="caution">
    <text evidence="3">The sequence shown here is derived from an EMBL/GenBank/DDBJ whole genome shotgun (WGS) entry which is preliminary data.</text>
</comment>
<dbReference type="Pfam" id="PF00441">
    <property type="entry name" value="Acyl-CoA_dh_1"/>
    <property type="match status" value="1"/>
</dbReference>
<name>A0A370NWW7_9BURK</name>
<dbReference type="EMBL" id="QKWJ01000011">
    <property type="protein sequence ID" value="RDK10086.1"/>
    <property type="molecule type" value="Genomic_DNA"/>
</dbReference>
<dbReference type="Proteomes" id="UP000255165">
    <property type="component" value="Unassembled WGS sequence"/>
</dbReference>
<dbReference type="InterPro" id="IPR009075">
    <property type="entry name" value="AcylCo_DH/oxidase_C"/>
</dbReference>
<evidence type="ECO:0000256" key="1">
    <source>
        <dbReference type="ARBA" id="ARBA00022630"/>
    </source>
</evidence>
<reference evidence="4" key="1">
    <citation type="submission" date="2018-06" db="EMBL/GenBank/DDBJ databases">
        <authorList>
            <person name="Feng T."/>
            <person name="Jeon C.O."/>
        </authorList>
    </citation>
    <scope>NUCLEOTIDE SEQUENCE [LARGE SCALE GENOMIC DNA]</scope>
    <source>
        <strain evidence="4">S23</strain>
    </source>
</reference>
<keyword evidence="4" id="KW-1185">Reference proteome</keyword>
<dbReference type="SUPFAM" id="SSF47203">
    <property type="entry name" value="Acyl-CoA dehydrogenase C-terminal domain-like"/>
    <property type="match status" value="1"/>
</dbReference>
<proteinExistence type="predicted"/>